<gene>
    <name evidence="1" type="ORF">H2199_005950</name>
</gene>
<evidence type="ECO:0000313" key="1">
    <source>
        <dbReference type="EMBL" id="KAJ9640411.1"/>
    </source>
</evidence>
<sequence length="250" mass="28972">MLWEISSYYSAGLLDNPYCLLGPTPKPGKEDSNIELVQFPVSARVPSSQHDTTPQEPSHPQSVLDFLLMQLKRWSALRDHTEPEWDRMQAMAWQMTLQDLFNDDRYYLCHLGLEPRNILVRVRDGATVTVEGILGWEGAISAPKFVGCAPPVWLWSWNAESRNTNNNGESTDSEAQELKALFEKVIGKGYLRYAYKPEYRLVRKLCDFAVHGMDARRQEAKEILDEWETLRRLKLRKDMKRTRDKLQGRS</sequence>
<accession>A0ACC2YY96</accession>
<dbReference type="Proteomes" id="UP001172680">
    <property type="component" value="Unassembled WGS sequence"/>
</dbReference>
<proteinExistence type="predicted"/>
<comment type="caution">
    <text evidence="1">The sequence shown here is derived from an EMBL/GenBank/DDBJ whole genome shotgun (WGS) entry which is preliminary data.</text>
</comment>
<name>A0ACC2YY96_9PEZI</name>
<protein>
    <submittedName>
        <fullName evidence="1">Uncharacterized protein</fullName>
    </submittedName>
</protein>
<dbReference type="EMBL" id="JAPDRP010000017">
    <property type="protein sequence ID" value="KAJ9640411.1"/>
    <property type="molecule type" value="Genomic_DNA"/>
</dbReference>
<reference evidence="1" key="1">
    <citation type="submission" date="2022-10" db="EMBL/GenBank/DDBJ databases">
        <title>Culturing micro-colonial fungi from biological soil crusts in the Mojave desert and describing Neophaeococcomyces mojavensis, and introducing the new genera and species Taxawa tesnikishii.</title>
        <authorList>
            <person name="Kurbessoian T."/>
            <person name="Stajich J.E."/>
        </authorList>
    </citation>
    <scope>NUCLEOTIDE SEQUENCE</scope>
    <source>
        <strain evidence="1">JES_115</strain>
    </source>
</reference>
<evidence type="ECO:0000313" key="2">
    <source>
        <dbReference type="Proteomes" id="UP001172680"/>
    </source>
</evidence>
<organism evidence="1 2">
    <name type="scientific">Coniosporium tulheliwenetii</name>
    <dbReference type="NCBI Taxonomy" id="3383036"/>
    <lineage>
        <taxon>Eukaryota</taxon>
        <taxon>Fungi</taxon>
        <taxon>Dikarya</taxon>
        <taxon>Ascomycota</taxon>
        <taxon>Pezizomycotina</taxon>
        <taxon>Dothideomycetes</taxon>
        <taxon>Dothideomycetes incertae sedis</taxon>
        <taxon>Coniosporium</taxon>
    </lineage>
</organism>
<keyword evidence="2" id="KW-1185">Reference proteome</keyword>